<keyword evidence="1" id="KW-0479">Metal-binding</keyword>
<feature type="domain" description="Calcineurin-like phosphoesterase" evidence="3">
    <location>
        <begin position="55"/>
        <end position="248"/>
    </location>
</feature>
<dbReference type="OrthoDB" id="9780884at2"/>
<reference evidence="5" key="1">
    <citation type="submission" date="2008-03" db="EMBL/GenBank/DDBJ databases">
        <title>Complete sequence of chromosome of Beijerinckia indica subsp. indica ATCC 9039.</title>
        <authorList>
            <consortium name="US DOE Joint Genome Institute"/>
            <person name="Copeland A."/>
            <person name="Lucas S."/>
            <person name="Lapidus A."/>
            <person name="Glavina del Rio T."/>
            <person name="Dalin E."/>
            <person name="Tice H."/>
            <person name="Bruce D."/>
            <person name="Goodwin L."/>
            <person name="Pitluck S."/>
            <person name="LaButti K."/>
            <person name="Schmutz J."/>
            <person name="Larimer F."/>
            <person name="Land M."/>
            <person name="Hauser L."/>
            <person name="Kyrpides N."/>
            <person name="Mikhailova N."/>
            <person name="Dunfield P.F."/>
            <person name="Dedysh S.N."/>
            <person name="Liesack W."/>
            <person name="Saw J.H."/>
            <person name="Alam M."/>
            <person name="Chen Y."/>
            <person name="Murrell J.C."/>
            <person name="Richardson P."/>
        </authorList>
    </citation>
    <scope>NUCLEOTIDE SEQUENCE [LARGE SCALE GENOMIC DNA]</scope>
    <source>
        <strain evidence="5">ATCC 9039 / DSM 1715 / NCIMB 8712</strain>
    </source>
</reference>
<evidence type="ECO:0000259" key="3">
    <source>
        <dbReference type="Pfam" id="PF00149"/>
    </source>
</evidence>
<evidence type="ECO:0000313" key="4">
    <source>
        <dbReference type="EMBL" id="ACB94593.1"/>
    </source>
</evidence>
<dbReference type="RefSeq" id="WP_012383950.1">
    <property type="nucleotide sequence ID" value="NC_010581.1"/>
</dbReference>
<dbReference type="InterPro" id="IPR029052">
    <property type="entry name" value="Metallo-depent_PP-like"/>
</dbReference>
<dbReference type="Pfam" id="PF00149">
    <property type="entry name" value="Metallophos"/>
    <property type="match status" value="1"/>
</dbReference>
<evidence type="ECO:0000313" key="5">
    <source>
        <dbReference type="Proteomes" id="UP000001695"/>
    </source>
</evidence>
<dbReference type="PANTHER" id="PTHR31302">
    <property type="entry name" value="TRANSMEMBRANE PROTEIN WITH METALLOPHOSPHOESTERASE DOMAIN-RELATED"/>
    <property type="match status" value="1"/>
</dbReference>
<keyword evidence="2" id="KW-0378">Hydrolase</keyword>
<proteinExistence type="predicted"/>
<protein>
    <submittedName>
        <fullName evidence="4">Metallophosphoesterase</fullName>
    </submittedName>
</protein>
<dbReference type="GO" id="GO:0046872">
    <property type="term" value="F:metal ion binding"/>
    <property type="evidence" value="ECO:0007669"/>
    <property type="project" value="UniProtKB-KW"/>
</dbReference>
<dbReference type="InterPro" id="IPR051158">
    <property type="entry name" value="Metallophosphoesterase_sf"/>
</dbReference>
<dbReference type="HOGENOM" id="CLU_025443_3_1_5"/>
<reference evidence="4 5" key="2">
    <citation type="journal article" date="2010" name="J. Bacteriol.">
        <title>Complete genome sequence of Beijerinckia indica subsp. indica.</title>
        <authorList>
            <person name="Tamas I."/>
            <person name="Dedysh S.N."/>
            <person name="Liesack W."/>
            <person name="Stott M.B."/>
            <person name="Alam M."/>
            <person name="Murrell J.C."/>
            <person name="Dunfield P.F."/>
        </authorList>
    </citation>
    <scope>NUCLEOTIDE SEQUENCE [LARGE SCALE GENOMIC DNA]</scope>
    <source>
        <strain evidence="5">ATCC 9039 / DSM 1715 / NCIMB 8712</strain>
    </source>
</reference>
<evidence type="ECO:0000256" key="1">
    <source>
        <dbReference type="ARBA" id="ARBA00022723"/>
    </source>
</evidence>
<dbReference type="AlphaFoldDB" id="B2II10"/>
<dbReference type="GO" id="GO:0016020">
    <property type="term" value="C:membrane"/>
    <property type="evidence" value="ECO:0007669"/>
    <property type="project" value="GOC"/>
</dbReference>
<dbReference type="Gene3D" id="3.60.21.10">
    <property type="match status" value="1"/>
</dbReference>
<dbReference type="GO" id="GO:0008758">
    <property type="term" value="F:UDP-2,3-diacylglucosamine hydrolase activity"/>
    <property type="evidence" value="ECO:0007669"/>
    <property type="project" value="TreeGrafter"/>
</dbReference>
<dbReference type="GO" id="GO:0009245">
    <property type="term" value="P:lipid A biosynthetic process"/>
    <property type="evidence" value="ECO:0007669"/>
    <property type="project" value="TreeGrafter"/>
</dbReference>
<dbReference type="PANTHER" id="PTHR31302:SF31">
    <property type="entry name" value="PHOSPHODIESTERASE YAEI"/>
    <property type="match status" value="1"/>
</dbReference>
<dbReference type="InterPro" id="IPR006311">
    <property type="entry name" value="TAT_signal"/>
</dbReference>
<dbReference type="EMBL" id="CP001016">
    <property type="protein sequence ID" value="ACB94593.1"/>
    <property type="molecule type" value="Genomic_DNA"/>
</dbReference>
<dbReference type="SUPFAM" id="SSF56300">
    <property type="entry name" value="Metallo-dependent phosphatases"/>
    <property type="match status" value="1"/>
</dbReference>
<organism evidence="4 5">
    <name type="scientific">Beijerinckia indica subsp. indica (strain ATCC 9039 / DSM 1715 / NCIMB 8712)</name>
    <dbReference type="NCBI Taxonomy" id="395963"/>
    <lineage>
        <taxon>Bacteria</taxon>
        <taxon>Pseudomonadati</taxon>
        <taxon>Pseudomonadota</taxon>
        <taxon>Alphaproteobacteria</taxon>
        <taxon>Hyphomicrobiales</taxon>
        <taxon>Beijerinckiaceae</taxon>
        <taxon>Beijerinckia</taxon>
    </lineage>
</organism>
<accession>B2II10</accession>
<keyword evidence="5" id="KW-1185">Reference proteome</keyword>
<dbReference type="eggNOG" id="COG1408">
    <property type="taxonomic scope" value="Bacteria"/>
</dbReference>
<dbReference type="InterPro" id="IPR004843">
    <property type="entry name" value="Calcineurin-like_PHP"/>
</dbReference>
<dbReference type="KEGG" id="bid:Bind_0947"/>
<dbReference type="Proteomes" id="UP000001695">
    <property type="component" value="Chromosome"/>
</dbReference>
<evidence type="ECO:0000256" key="2">
    <source>
        <dbReference type="ARBA" id="ARBA00022801"/>
    </source>
</evidence>
<sequence length="318" mass="34692">MPLFTRRNFLLGAGTCVLAGAGTTAYATAIEAGLRLEVTRYSITPPHWPKDLTLRAAVISDIHACEPWMPPSRVRLIAEVANSLSPDIIFLLGDFNGGNRVASQPVWPEQWAEALSILSAPLGSYAILGNHDWMHGPLPYIRGDKGESIRRALAPANIKLLENDALRLNKDGRAFWVAGLGSQTGYFDDHHRWTRGMDDLPGTLAKVTDQSPVLFLAHEPYIFHKISDTATDLGDRRISLTLSGHTHGNQINVPFLTPHLVKRPFVQDLVYGHIVRNGHHLLVSGGLGTSVVPVRINRPPEVLDVTIKGTGPALAASM</sequence>
<gene>
    <name evidence="4" type="ordered locus">Bind_0947</name>
</gene>
<dbReference type="PROSITE" id="PS51318">
    <property type="entry name" value="TAT"/>
    <property type="match status" value="1"/>
</dbReference>
<name>B2II10_BEII9</name>